<evidence type="ECO:0000256" key="1">
    <source>
        <dbReference type="SAM" id="MobiDB-lite"/>
    </source>
</evidence>
<gene>
    <name evidence="2" type="ORF">GCM10022419_033250</name>
</gene>
<feature type="region of interest" description="Disordered" evidence="1">
    <location>
        <begin position="1"/>
        <end position="23"/>
    </location>
</feature>
<accession>A0ABP6WEV2</accession>
<dbReference type="RefSeq" id="WP_345562651.1">
    <property type="nucleotide sequence ID" value="NZ_BAABDQ010000006.1"/>
</dbReference>
<feature type="compositionally biased region" description="Pro residues" evidence="1">
    <location>
        <begin position="12"/>
        <end position="22"/>
    </location>
</feature>
<name>A0ABP6WEV2_9ACTN</name>
<dbReference type="Proteomes" id="UP001500630">
    <property type="component" value="Unassembled WGS sequence"/>
</dbReference>
<protein>
    <recommendedName>
        <fullName evidence="4">Secreted protein</fullName>
    </recommendedName>
</protein>
<evidence type="ECO:0000313" key="3">
    <source>
        <dbReference type="Proteomes" id="UP001500630"/>
    </source>
</evidence>
<proteinExistence type="predicted"/>
<organism evidence="2 3">
    <name type="scientific">Nonomuraea rosea</name>
    <dbReference type="NCBI Taxonomy" id="638574"/>
    <lineage>
        <taxon>Bacteria</taxon>
        <taxon>Bacillati</taxon>
        <taxon>Actinomycetota</taxon>
        <taxon>Actinomycetes</taxon>
        <taxon>Streptosporangiales</taxon>
        <taxon>Streptosporangiaceae</taxon>
        <taxon>Nonomuraea</taxon>
    </lineage>
</organism>
<evidence type="ECO:0000313" key="2">
    <source>
        <dbReference type="EMBL" id="GAA3550368.1"/>
    </source>
</evidence>
<keyword evidence="3" id="KW-1185">Reference proteome</keyword>
<evidence type="ECO:0008006" key="4">
    <source>
        <dbReference type="Google" id="ProtNLM"/>
    </source>
</evidence>
<reference evidence="3" key="1">
    <citation type="journal article" date="2019" name="Int. J. Syst. Evol. Microbiol.">
        <title>The Global Catalogue of Microorganisms (GCM) 10K type strain sequencing project: providing services to taxonomists for standard genome sequencing and annotation.</title>
        <authorList>
            <consortium name="The Broad Institute Genomics Platform"/>
            <consortium name="The Broad Institute Genome Sequencing Center for Infectious Disease"/>
            <person name="Wu L."/>
            <person name="Ma J."/>
        </authorList>
    </citation>
    <scope>NUCLEOTIDE SEQUENCE [LARGE SCALE GENOMIC DNA]</scope>
    <source>
        <strain evidence="3">JCM 17326</strain>
    </source>
</reference>
<dbReference type="EMBL" id="BAABDQ010000006">
    <property type="protein sequence ID" value="GAA3550368.1"/>
    <property type="molecule type" value="Genomic_DNA"/>
</dbReference>
<sequence>MANYAPGFGPHPQQPGWPPAAPYVPHQPVRRRKPWLSYTLTILVSLIVGVGLGSSGEADTTAASSRPTVTVTETERAEPVTVTETVTAKPEQAAVEDSGPLTTIPGDGQYLVGEDAKAGTYKTAGADGYNCYWASLKDASGEFGAIIANDNVKGQTWMTHKKGEYFKTNSCQGRTRVG</sequence>
<comment type="caution">
    <text evidence="2">The sequence shown here is derived from an EMBL/GenBank/DDBJ whole genome shotgun (WGS) entry which is preliminary data.</text>
</comment>